<feature type="transmembrane region" description="Helical" evidence="7">
    <location>
        <begin position="123"/>
        <end position="144"/>
    </location>
</feature>
<feature type="transmembrane region" description="Helical" evidence="7">
    <location>
        <begin position="68"/>
        <end position="90"/>
    </location>
</feature>
<dbReference type="PANTHER" id="PTHR43791">
    <property type="entry name" value="PERMEASE-RELATED"/>
    <property type="match status" value="1"/>
</dbReference>
<comment type="subcellular location">
    <subcellularLocation>
        <location evidence="1">Cell membrane</location>
        <topology evidence="1">Multi-pass membrane protein</topology>
    </subcellularLocation>
</comment>
<feature type="transmembrane region" description="Helical" evidence="7">
    <location>
        <begin position="156"/>
        <end position="178"/>
    </location>
</feature>
<dbReference type="PANTHER" id="PTHR43791:SF36">
    <property type="entry name" value="TRANSPORTER, PUTATIVE (AFU_ORTHOLOGUE AFUA_6G08340)-RELATED"/>
    <property type="match status" value="1"/>
</dbReference>
<evidence type="ECO:0000256" key="5">
    <source>
        <dbReference type="ARBA" id="ARBA00023136"/>
    </source>
</evidence>
<dbReference type="Proteomes" id="UP000629371">
    <property type="component" value="Unassembled WGS sequence"/>
</dbReference>
<feature type="transmembrane region" description="Helical" evidence="7">
    <location>
        <begin position="284"/>
        <end position="306"/>
    </location>
</feature>
<evidence type="ECO:0000256" key="1">
    <source>
        <dbReference type="ARBA" id="ARBA00004651"/>
    </source>
</evidence>
<dbReference type="InterPro" id="IPR011701">
    <property type="entry name" value="MFS"/>
</dbReference>
<feature type="transmembrane region" description="Helical" evidence="7">
    <location>
        <begin position="190"/>
        <end position="212"/>
    </location>
</feature>
<dbReference type="CDD" id="cd17319">
    <property type="entry name" value="MFS_ExuT_GudP_like"/>
    <property type="match status" value="1"/>
</dbReference>
<dbReference type="PROSITE" id="PS50850">
    <property type="entry name" value="MFS"/>
    <property type="match status" value="1"/>
</dbReference>
<dbReference type="Pfam" id="PF07690">
    <property type="entry name" value="MFS_1"/>
    <property type="match status" value="1"/>
</dbReference>
<organism evidence="9 10">
    <name type="scientific">Streptomyces siderophoricus</name>
    <dbReference type="NCBI Taxonomy" id="2802281"/>
    <lineage>
        <taxon>Bacteria</taxon>
        <taxon>Bacillati</taxon>
        <taxon>Actinomycetota</taxon>
        <taxon>Actinomycetes</taxon>
        <taxon>Kitasatosporales</taxon>
        <taxon>Streptomycetaceae</taxon>
        <taxon>Streptomyces</taxon>
    </lineage>
</organism>
<name>A0ABS1MLY1_9ACTN</name>
<evidence type="ECO:0000313" key="9">
    <source>
        <dbReference type="EMBL" id="MBL1088304.1"/>
    </source>
</evidence>
<feature type="compositionally biased region" description="Basic and acidic residues" evidence="6">
    <location>
        <begin position="456"/>
        <end position="475"/>
    </location>
</feature>
<feature type="transmembrane region" description="Helical" evidence="7">
    <location>
        <begin position="318"/>
        <end position="336"/>
    </location>
</feature>
<evidence type="ECO:0000256" key="4">
    <source>
        <dbReference type="ARBA" id="ARBA00022989"/>
    </source>
</evidence>
<dbReference type="InterPro" id="IPR036259">
    <property type="entry name" value="MFS_trans_sf"/>
</dbReference>
<evidence type="ECO:0000256" key="3">
    <source>
        <dbReference type="ARBA" id="ARBA00022692"/>
    </source>
</evidence>
<keyword evidence="5 7" id="KW-0472">Membrane</keyword>
<dbReference type="Gene3D" id="1.20.1250.20">
    <property type="entry name" value="MFS general substrate transporter like domains"/>
    <property type="match status" value="2"/>
</dbReference>
<protein>
    <submittedName>
        <fullName evidence="9">MFS transporter</fullName>
    </submittedName>
</protein>
<feature type="region of interest" description="Disordered" evidence="6">
    <location>
        <begin position="428"/>
        <end position="475"/>
    </location>
</feature>
<keyword evidence="10" id="KW-1185">Reference proteome</keyword>
<reference evidence="9 10" key="1">
    <citation type="submission" date="2021-01" db="EMBL/GenBank/DDBJ databases">
        <title>WGS of actinomycetes isolated from Thailand.</title>
        <authorList>
            <person name="Thawai C."/>
        </authorList>
    </citation>
    <scope>NUCLEOTIDE SEQUENCE [LARGE SCALE GENOMIC DNA]</scope>
    <source>
        <strain evidence="9 10">CH9-7</strain>
    </source>
</reference>
<feature type="transmembrane region" description="Helical" evidence="7">
    <location>
        <begin position="32"/>
        <end position="56"/>
    </location>
</feature>
<accession>A0ABS1MLY1</accession>
<evidence type="ECO:0000313" key="10">
    <source>
        <dbReference type="Proteomes" id="UP000629371"/>
    </source>
</evidence>
<evidence type="ECO:0000256" key="6">
    <source>
        <dbReference type="SAM" id="MobiDB-lite"/>
    </source>
</evidence>
<feature type="domain" description="Major facilitator superfamily (MFS) profile" evidence="8">
    <location>
        <begin position="32"/>
        <end position="432"/>
    </location>
</feature>
<evidence type="ECO:0000256" key="7">
    <source>
        <dbReference type="SAM" id="Phobius"/>
    </source>
</evidence>
<gene>
    <name evidence="9" type="ORF">JK360_02660</name>
</gene>
<dbReference type="InterPro" id="IPR020846">
    <property type="entry name" value="MFS_dom"/>
</dbReference>
<feature type="transmembrane region" description="Helical" evidence="7">
    <location>
        <begin position="251"/>
        <end position="272"/>
    </location>
</feature>
<feature type="transmembrane region" description="Helical" evidence="7">
    <location>
        <begin position="342"/>
        <end position="362"/>
    </location>
</feature>
<feature type="compositionally biased region" description="Low complexity" evidence="6">
    <location>
        <begin position="428"/>
        <end position="446"/>
    </location>
</feature>
<evidence type="ECO:0000259" key="8">
    <source>
        <dbReference type="PROSITE" id="PS50850"/>
    </source>
</evidence>
<keyword evidence="2" id="KW-0813">Transport</keyword>
<keyword evidence="3 7" id="KW-0812">Transmembrane</keyword>
<feature type="transmembrane region" description="Helical" evidence="7">
    <location>
        <begin position="97"/>
        <end position="117"/>
    </location>
</feature>
<sequence>MAVAEASASGAARDGKDGVAGQSAVRAVARRLLPLLFVLYVVNFLDRANIGVAALAMNAELHLSATDYGTAAGMFFVGYVLFQVPAALGLKRFGARRWLAGVVTAWGLCSAATAFVTDARGLYLARFLLGLAEAGFFPGVVAYLTTWFPAQRRTRALAAFLLAIPVATAAGLPTSGLLVEHAGVFGLSGWRSMFLIEAAPAVVLGAAALRLLPDSPRRAAWLNDTQRAALARELDKDTPPTTTGRTVLGRVVHFALVQAGVCFAAYSLQFFLPQALTALFPGVHASSVCVLAALPYLVAAPTMLLWSRHGDHAGQRASLVTVPIAVAALAATAAALCDLPLFTLAALTVTVAANMAAVPALWSRCTSSLAGRHSATAIAATNALSNLAGFAGPWVTGHLADTTDGYQAVYAVLACILATASVTAHRLPTTPATPASPDAPGTTPATYTSATVPDGTGDRPLEGHESARMDADSAR</sequence>
<keyword evidence="4 7" id="KW-1133">Transmembrane helix</keyword>
<proteinExistence type="predicted"/>
<dbReference type="RefSeq" id="WP_201801449.1">
    <property type="nucleotide sequence ID" value="NZ_JAERRI010000001.1"/>
</dbReference>
<comment type="caution">
    <text evidence="9">The sequence shown here is derived from an EMBL/GenBank/DDBJ whole genome shotgun (WGS) entry which is preliminary data.</text>
</comment>
<dbReference type="SUPFAM" id="SSF103473">
    <property type="entry name" value="MFS general substrate transporter"/>
    <property type="match status" value="1"/>
</dbReference>
<dbReference type="EMBL" id="JAERRI010000001">
    <property type="protein sequence ID" value="MBL1088304.1"/>
    <property type="molecule type" value="Genomic_DNA"/>
</dbReference>
<evidence type="ECO:0000256" key="2">
    <source>
        <dbReference type="ARBA" id="ARBA00022448"/>
    </source>
</evidence>